<evidence type="ECO:0000313" key="3">
    <source>
        <dbReference type="Proteomes" id="UP000234505"/>
    </source>
</evidence>
<accession>A0A2J4RJ56</accession>
<dbReference type="AlphaFoldDB" id="A0A2J4RJ56"/>
<feature type="non-terminal residue" evidence="2">
    <location>
        <position position="60"/>
    </location>
</feature>
<sequence>MPTVKPGVTGNWLQFRRFCTLNNFIISIIDYLGWILIFLQSLVLCQFMMKDYKVLKEKRW</sequence>
<dbReference type="Proteomes" id="UP000234505">
    <property type="component" value="Unassembled WGS sequence"/>
</dbReference>
<dbReference type="EMBL" id="PIDS01000082">
    <property type="protein sequence ID" value="PLL43378.1"/>
    <property type="molecule type" value="Genomic_DNA"/>
</dbReference>
<feature type="transmembrane region" description="Helical" evidence="1">
    <location>
        <begin position="31"/>
        <end position="49"/>
    </location>
</feature>
<organism evidence="2 3">
    <name type="scientific">Klebsiella michiganensis</name>
    <dbReference type="NCBI Taxonomy" id="1134687"/>
    <lineage>
        <taxon>Bacteria</taxon>
        <taxon>Pseudomonadati</taxon>
        <taxon>Pseudomonadota</taxon>
        <taxon>Gammaproteobacteria</taxon>
        <taxon>Enterobacterales</taxon>
        <taxon>Enterobacteriaceae</taxon>
        <taxon>Klebsiella/Raoultella group</taxon>
        <taxon>Klebsiella</taxon>
    </lineage>
</organism>
<comment type="caution">
    <text evidence="2">The sequence shown here is derived from an EMBL/GenBank/DDBJ whole genome shotgun (WGS) entry which is preliminary data.</text>
</comment>
<reference evidence="2 3" key="1">
    <citation type="submission" date="2017-11" db="EMBL/GenBank/DDBJ databases">
        <authorList>
            <person name="Han C.G."/>
        </authorList>
    </citation>
    <scope>NUCLEOTIDE SEQUENCE [LARGE SCALE GENOMIC DNA]</scope>
    <source>
        <strain evidence="2 3">A11</strain>
    </source>
</reference>
<evidence type="ECO:0000313" key="2">
    <source>
        <dbReference type="EMBL" id="PLL43378.1"/>
    </source>
</evidence>
<keyword evidence="1" id="KW-1133">Transmembrane helix</keyword>
<gene>
    <name evidence="2" type="ORF">CWN50_04645</name>
</gene>
<protein>
    <submittedName>
        <fullName evidence="2">Uncharacterized protein</fullName>
    </submittedName>
</protein>
<proteinExistence type="predicted"/>
<keyword evidence="1" id="KW-0472">Membrane</keyword>
<keyword evidence="1" id="KW-0812">Transmembrane</keyword>
<reference evidence="2 3" key="2">
    <citation type="submission" date="2018-01" db="EMBL/GenBank/DDBJ databases">
        <title>Genomic study of Klebsiella pneumoniae.</title>
        <authorList>
            <person name="Yang Y."/>
            <person name="Bicalho R."/>
        </authorList>
    </citation>
    <scope>NUCLEOTIDE SEQUENCE [LARGE SCALE GENOMIC DNA]</scope>
    <source>
        <strain evidence="2 3">A11</strain>
    </source>
</reference>
<evidence type="ECO:0000256" key="1">
    <source>
        <dbReference type="SAM" id="Phobius"/>
    </source>
</evidence>
<name>A0A2J4RJ56_9ENTR</name>